<dbReference type="InterPro" id="IPR011032">
    <property type="entry name" value="GroES-like_sf"/>
</dbReference>
<comment type="caution">
    <text evidence="4">The sequence shown here is derived from an EMBL/GenBank/DDBJ whole genome shotgun (WGS) entry which is preliminary data.</text>
</comment>
<dbReference type="Gene3D" id="3.90.180.10">
    <property type="entry name" value="Medium-chain alcohol dehydrogenases, catalytic domain"/>
    <property type="match status" value="1"/>
</dbReference>
<feature type="region of interest" description="Disordered" evidence="2">
    <location>
        <begin position="176"/>
        <end position="200"/>
    </location>
</feature>
<dbReference type="PANTHER" id="PTHR43205">
    <property type="entry name" value="PROSTAGLANDIN REDUCTASE"/>
    <property type="match status" value="1"/>
</dbReference>
<feature type="domain" description="Oxidoreductase N-terminal" evidence="3">
    <location>
        <begin position="5"/>
        <end position="80"/>
    </location>
</feature>
<name>A0A8T0MUB9_PANVG</name>
<dbReference type="OrthoDB" id="809632at2759"/>
<dbReference type="PANTHER" id="PTHR43205:SF71">
    <property type="entry name" value="2-ALKENAL REDUCTASE (NADP(+)-DEPENDENT)-LIKE"/>
    <property type="match status" value="1"/>
</dbReference>
<dbReference type="Gene3D" id="3.40.50.720">
    <property type="entry name" value="NAD(P)-binding Rossmann-like Domain"/>
    <property type="match status" value="1"/>
</dbReference>
<dbReference type="SUPFAM" id="SSF50129">
    <property type="entry name" value="GroES-like"/>
    <property type="match status" value="1"/>
</dbReference>
<evidence type="ECO:0000313" key="5">
    <source>
        <dbReference type="Proteomes" id="UP000823388"/>
    </source>
</evidence>
<organism evidence="4 5">
    <name type="scientific">Panicum virgatum</name>
    <name type="common">Blackwell switchgrass</name>
    <dbReference type="NCBI Taxonomy" id="38727"/>
    <lineage>
        <taxon>Eukaryota</taxon>
        <taxon>Viridiplantae</taxon>
        <taxon>Streptophyta</taxon>
        <taxon>Embryophyta</taxon>
        <taxon>Tracheophyta</taxon>
        <taxon>Spermatophyta</taxon>
        <taxon>Magnoliopsida</taxon>
        <taxon>Liliopsida</taxon>
        <taxon>Poales</taxon>
        <taxon>Poaceae</taxon>
        <taxon>PACMAD clade</taxon>
        <taxon>Panicoideae</taxon>
        <taxon>Panicodae</taxon>
        <taxon>Paniceae</taxon>
        <taxon>Panicinae</taxon>
        <taxon>Panicum</taxon>
        <taxon>Panicum sect. Hiantes</taxon>
    </lineage>
</organism>
<accession>A0A8T0MUB9</accession>
<keyword evidence="5" id="KW-1185">Reference proteome</keyword>
<gene>
    <name evidence="4" type="ORF">PVAP13_9NG544400</name>
</gene>
<sequence>MATSPPGSVLVRNLYLSCDPYMRPKMSRPLWESYTAAFVPGSVITGYGFAHVLDSSDPRLAPGDLVWGITGWEDYSVVRPPTTAFLAKISLHGSEGGMPLSYYTGILGMPGLTAYVGFHEICAPKAGEAVFVSAVSGAVGQLVGQFARLAGCRVVGIGSAEKVELLQIRMDAHARRRGTRDDEGWTHDEEGRHTRDGGLA</sequence>
<proteinExistence type="predicted"/>
<protein>
    <recommendedName>
        <fullName evidence="3">Oxidoreductase N-terminal domain-containing protein</fullName>
    </recommendedName>
</protein>
<evidence type="ECO:0000313" key="4">
    <source>
        <dbReference type="EMBL" id="KAG2540318.1"/>
    </source>
</evidence>
<reference evidence="4" key="1">
    <citation type="submission" date="2020-05" db="EMBL/GenBank/DDBJ databases">
        <title>WGS assembly of Panicum virgatum.</title>
        <authorList>
            <person name="Lovell J.T."/>
            <person name="Jenkins J."/>
            <person name="Shu S."/>
            <person name="Juenger T.E."/>
            <person name="Schmutz J."/>
        </authorList>
    </citation>
    <scope>NUCLEOTIDE SEQUENCE</scope>
    <source>
        <strain evidence="4">AP13</strain>
    </source>
</reference>
<dbReference type="Proteomes" id="UP000823388">
    <property type="component" value="Chromosome 9N"/>
</dbReference>
<evidence type="ECO:0000256" key="2">
    <source>
        <dbReference type="SAM" id="MobiDB-lite"/>
    </source>
</evidence>
<dbReference type="AlphaFoldDB" id="A0A8T0MUB9"/>
<dbReference type="InterPro" id="IPR045010">
    <property type="entry name" value="MDR_fam"/>
</dbReference>
<dbReference type="Pfam" id="PF16884">
    <property type="entry name" value="ADH_N_2"/>
    <property type="match status" value="1"/>
</dbReference>
<evidence type="ECO:0000256" key="1">
    <source>
        <dbReference type="ARBA" id="ARBA00023002"/>
    </source>
</evidence>
<dbReference type="EMBL" id="CM029054">
    <property type="protein sequence ID" value="KAG2540318.1"/>
    <property type="molecule type" value="Genomic_DNA"/>
</dbReference>
<feature type="compositionally biased region" description="Basic and acidic residues" evidence="2">
    <location>
        <begin position="179"/>
        <end position="200"/>
    </location>
</feature>
<keyword evidence="1" id="KW-0560">Oxidoreductase</keyword>
<dbReference type="InterPro" id="IPR041694">
    <property type="entry name" value="ADH_N_2"/>
</dbReference>
<evidence type="ECO:0000259" key="3">
    <source>
        <dbReference type="Pfam" id="PF16884"/>
    </source>
</evidence>
<dbReference type="GO" id="GO:0016628">
    <property type="term" value="F:oxidoreductase activity, acting on the CH-CH group of donors, NAD or NADP as acceptor"/>
    <property type="evidence" value="ECO:0007669"/>
    <property type="project" value="InterPro"/>
</dbReference>